<evidence type="ECO:0000256" key="3">
    <source>
        <dbReference type="ARBA" id="ARBA00010368"/>
    </source>
</evidence>
<evidence type="ECO:0000256" key="9">
    <source>
        <dbReference type="ARBA" id="ARBA00022833"/>
    </source>
</evidence>
<dbReference type="GO" id="GO:0004038">
    <property type="term" value="F:allantoinase activity"/>
    <property type="evidence" value="ECO:0007669"/>
    <property type="project" value="UniProtKB-EC"/>
</dbReference>
<dbReference type="FunFam" id="3.20.20.140:FF:000032">
    <property type="entry name" value="Allantoinase Dal1"/>
    <property type="match status" value="1"/>
</dbReference>
<dbReference type="Pfam" id="PF01979">
    <property type="entry name" value="Amidohydro_1"/>
    <property type="match status" value="1"/>
</dbReference>
<dbReference type="SUPFAM" id="SSF51556">
    <property type="entry name" value="Metallo-dependent hydrolases"/>
    <property type="match status" value="1"/>
</dbReference>
<dbReference type="InterPro" id="IPR050138">
    <property type="entry name" value="DHOase/Allantoinase_Hydrolase"/>
</dbReference>
<comment type="subunit">
    <text evidence="4">Homotetramer.</text>
</comment>
<evidence type="ECO:0000256" key="8">
    <source>
        <dbReference type="ARBA" id="ARBA00022801"/>
    </source>
</evidence>
<evidence type="ECO:0000313" key="12">
    <source>
        <dbReference type="Proteomes" id="UP000549066"/>
    </source>
</evidence>
<keyword evidence="8 11" id="KW-0378">Hydrolase</keyword>
<evidence type="ECO:0000256" key="5">
    <source>
        <dbReference type="ARBA" id="ARBA00012863"/>
    </source>
</evidence>
<dbReference type="NCBIfam" id="TIGR03178">
    <property type="entry name" value="allantoinase"/>
    <property type="match status" value="1"/>
</dbReference>
<evidence type="ECO:0000259" key="10">
    <source>
        <dbReference type="Pfam" id="PF01979"/>
    </source>
</evidence>
<evidence type="ECO:0000256" key="1">
    <source>
        <dbReference type="ARBA" id="ARBA00001947"/>
    </source>
</evidence>
<dbReference type="GO" id="GO:0008270">
    <property type="term" value="F:zinc ion binding"/>
    <property type="evidence" value="ECO:0007669"/>
    <property type="project" value="InterPro"/>
</dbReference>
<organism evidence="11 12">
    <name type="scientific">Agromyces hippuratus</name>
    <dbReference type="NCBI Taxonomy" id="286438"/>
    <lineage>
        <taxon>Bacteria</taxon>
        <taxon>Bacillati</taxon>
        <taxon>Actinomycetota</taxon>
        <taxon>Actinomycetes</taxon>
        <taxon>Micrococcales</taxon>
        <taxon>Microbacteriaceae</taxon>
        <taxon>Agromyces</taxon>
    </lineage>
</organism>
<dbReference type="GO" id="GO:0050897">
    <property type="term" value="F:cobalt ion binding"/>
    <property type="evidence" value="ECO:0007669"/>
    <property type="project" value="InterPro"/>
</dbReference>
<evidence type="ECO:0000256" key="6">
    <source>
        <dbReference type="ARBA" id="ARBA00022631"/>
    </source>
</evidence>
<protein>
    <recommendedName>
        <fullName evidence="5">allantoinase</fullName>
        <ecNumber evidence="5">3.5.2.5</ecNumber>
    </recommendedName>
</protein>
<sequence length="460" mass="48305">MAQEQSAGAPSDEAGPFDLVIRGGRVLLGDAFSPAEVAVRGGVIVRIAPLGTALEGSRIVQLADDEVLIPGLVDTHVHVDEPGRTEWEGFESATRAAAAGGVTTIVDMPLNSIPATTSVAALEAKRRAAEGRVFVDVGFWGGVVPGNLAELGPLAGEGVFGFKCFLLDSGVDEFPAVTVDEMEAAMAVLRATDSLLLVHAEDAQLIGAAPHPHSTRYSDFLASRPREAEDSAIADVIDRAARTGARAHVVHLSSADSLGRIADARRAGVRLSVETCPHYLTLTAEEVPAGATAFKCCPPIREAANRDALWSGLESGAIDFIVSDHSPAPAELKYAGHGDFVEAWGGIASLQLGLPLVWSGARERGIPLEQVVEWMSGAPARRVGLTEKGRIAEGAAADFAVFAPDETFTVEASALEHRHAVCPYDGRELSGVVRATLLAGHPVDRAAARGRLLRRDGIER</sequence>
<dbReference type="RefSeq" id="WP_179550805.1">
    <property type="nucleotide sequence ID" value="NZ_JACCFI010000001.1"/>
</dbReference>
<keyword evidence="9" id="KW-0862">Zinc</keyword>
<dbReference type="GO" id="GO:0005737">
    <property type="term" value="C:cytoplasm"/>
    <property type="evidence" value="ECO:0007669"/>
    <property type="project" value="TreeGrafter"/>
</dbReference>
<dbReference type="EC" id="3.5.2.5" evidence="5"/>
<dbReference type="PANTHER" id="PTHR43668">
    <property type="entry name" value="ALLANTOINASE"/>
    <property type="match status" value="1"/>
</dbReference>
<proteinExistence type="inferred from homology"/>
<dbReference type="InterPro" id="IPR011059">
    <property type="entry name" value="Metal-dep_hydrolase_composite"/>
</dbReference>
<dbReference type="GO" id="GO:0006145">
    <property type="term" value="P:purine nucleobase catabolic process"/>
    <property type="evidence" value="ECO:0007669"/>
    <property type="project" value="TreeGrafter"/>
</dbReference>
<evidence type="ECO:0000256" key="2">
    <source>
        <dbReference type="ARBA" id="ARBA00004968"/>
    </source>
</evidence>
<comment type="similarity">
    <text evidence="3">Belongs to the metallo-dependent hydrolases superfamily. Allantoinase family.</text>
</comment>
<comment type="caution">
    <text evidence="11">The sequence shown here is derived from an EMBL/GenBank/DDBJ whole genome shotgun (WGS) entry which is preliminary data.</text>
</comment>
<comment type="cofactor">
    <cofactor evidence="1">
        <name>Zn(2+)</name>
        <dbReference type="ChEBI" id="CHEBI:29105"/>
    </cofactor>
</comment>
<dbReference type="SUPFAM" id="SSF51338">
    <property type="entry name" value="Composite domain of metallo-dependent hydrolases"/>
    <property type="match status" value="1"/>
</dbReference>
<dbReference type="InterPro" id="IPR017593">
    <property type="entry name" value="Allantoinase"/>
</dbReference>
<keyword evidence="7" id="KW-0479">Metal-binding</keyword>
<evidence type="ECO:0000256" key="4">
    <source>
        <dbReference type="ARBA" id="ARBA00011881"/>
    </source>
</evidence>
<dbReference type="AlphaFoldDB" id="A0A852WS29"/>
<keyword evidence="6" id="KW-0659">Purine metabolism</keyword>
<comment type="pathway">
    <text evidence="2">Nitrogen metabolism; (S)-allantoin degradation; allantoate from (S)-allantoin: step 1/1.</text>
</comment>
<dbReference type="InterPro" id="IPR032466">
    <property type="entry name" value="Metal_Hydrolase"/>
</dbReference>
<dbReference type="GO" id="GO:0000256">
    <property type="term" value="P:allantoin catabolic process"/>
    <property type="evidence" value="ECO:0007669"/>
    <property type="project" value="InterPro"/>
</dbReference>
<dbReference type="Proteomes" id="UP000549066">
    <property type="component" value="Unassembled WGS sequence"/>
</dbReference>
<dbReference type="InterPro" id="IPR006680">
    <property type="entry name" value="Amidohydro-rel"/>
</dbReference>
<dbReference type="EMBL" id="JACCFI010000001">
    <property type="protein sequence ID" value="NYG20726.1"/>
    <property type="molecule type" value="Genomic_DNA"/>
</dbReference>
<dbReference type="Gene3D" id="3.20.20.140">
    <property type="entry name" value="Metal-dependent hydrolases"/>
    <property type="match status" value="1"/>
</dbReference>
<feature type="domain" description="Amidohydrolase-related" evidence="10">
    <location>
        <begin position="67"/>
        <end position="441"/>
    </location>
</feature>
<evidence type="ECO:0000313" key="11">
    <source>
        <dbReference type="EMBL" id="NYG20726.1"/>
    </source>
</evidence>
<accession>A0A852WS29</accession>
<keyword evidence="12" id="KW-1185">Reference proteome</keyword>
<name>A0A852WS29_9MICO</name>
<dbReference type="PANTHER" id="PTHR43668:SF2">
    <property type="entry name" value="ALLANTOINASE"/>
    <property type="match status" value="1"/>
</dbReference>
<gene>
    <name evidence="11" type="ORF">BJY17_001473</name>
</gene>
<evidence type="ECO:0000256" key="7">
    <source>
        <dbReference type="ARBA" id="ARBA00022723"/>
    </source>
</evidence>
<reference evidence="11 12" key="1">
    <citation type="submission" date="2020-07" db="EMBL/GenBank/DDBJ databases">
        <title>Sequencing the genomes of 1000 actinobacteria strains.</title>
        <authorList>
            <person name="Klenk H.-P."/>
        </authorList>
    </citation>
    <scope>NUCLEOTIDE SEQUENCE [LARGE SCALE GENOMIC DNA]</scope>
    <source>
        <strain evidence="11 12">DSM 8598</strain>
    </source>
</reference>